<reference evidence="1" key="2">
    <citation type="submission" date="2021-09" db="EMBL/GenBank/DDBJ databases">
        <authorList>
            <person name="Gilroy R."/>
        </authorList>
    </citation>
    <scope>NUCLEOTIDE SEQUENCE</scope>
    <source>
        <strain evidence="1">ChiGjej6B6-11269</strain>
    </source>
</reference>
<dbReference type="Proteomes" id="UP000786989">
    <property type="component" value="Unassembled WGS sequence"/>
</dbReference>
<protein>
    <submittedName>
        <fullName evidence="1">Uncharacterized protein</fullName>
    </submittedName>
</protein>
<sequence length="112" mass="11611">MASTVTYEFYSQAYGGGLSEAAFAASLPIADSHVKWLCEVKGAKTTCNVFKRAVCAAVDAFAEYGAGEVGGFQIGEFSVKNYASQQTTGEELATAAALRELGLSGMAFSGVC</sequence>
<gene>
    <name evidence="1" type="ORF">K8U77_07795</name>
</gene>
<reference evidence="1" key="1">
    <citation type="journal article" date="2021" name="PeerJ">
        <title>Extensive microbial diversity within the chicken gut microbiome revealed by metagenomics and culture.</title>
        <authorList>
            <person name="Gilroy R."/>
            <person name="Ravi A."/>
            <person name="Getino M."/>
            <person name="Pursley I."/>
            <person name="Horton D.L."/>
            <person name="Alikhan N.F."/>
            <person name="Baker D."/>
            <person name="Gharbi K."/>
            <person name="Hall N."/>
            <person name="Watson M."/>
            <person name="Adriaenssens E.M."/>
            <person name="Foster-Nyarko E."/>
            <person name="Jarju S."/>
            <person name="Secka A."/>
            <person name="Antonio M."/>
            <person name="Oren A."/>
            <person name="Chaudhuri R.R."/>
            <person name="La Ragione R."/>
            <person name="Hildebrand F."/>
            <person name="Pallen M.J."/>
        </authorList>
    </citation>
    <scope>NUCLEOTIDE SEQUENCE</scope>
    <source>
        <strain evidence="1">ChiGjej6B6-11269</strain>
    </source>
</reference>
<dbReference type="AlphaFoldDB" id="A0A9D2UXX6"/>
<proteinExistence type="predicted"/>
<name>A0A9D2UXX6_9ACTN</name>
<organism evidence="1 2">
    <name type="scientific">Slackia equolifaciens</name>
    <dbReference type="NCBI Taxonomy" id="498718"/>
    <lineage>
        <taxon>Bacteria</taxon>
        <taxon>Bacillati</taxon>
        <taxon>Actinomycetota</taxon>
        <taxon>Coriobacteriia</taxon>
        <taxon>Eggerthellales</taxon>
        <taxon>Eggerthellaceae</taxon>
        <taxon>Slackia</taxon>
    </lineage>
</organism>
<dbReference type="EMBL" id="DYWI01000149">
    <property type="protein sequence ID" value="HJF65995.1"/>
    <property type="molecule type" value="Genomic_DNA"/>
</dbReference>
<accession>A0A9D2UXX6</accession>
<evidence type="ECO:0000313" key="2">
    <source>
        <dbReference type="Proteomes" id="UP000786989"/>
    </source>
</evidence>
<comment type="caution">
    <text evidence="1">The sequence shown here is derived from an EMBL/GenBank/DDBJ whole genome shotgun (WGS) entry which is preliminary data.</text>
</comment>
<evidence type="ECO:0000313" key="1">
    <source>
        <dbReference type="EMBL" id="HJF65995.1"/>
    </source>
</evidence>